<proteinExistence type="predicted"/>
<evidence type="ECO:0000313" key="1">
    <source>
        <dbReference type="EMBL" id="PPQ70309.1"/>
    </source>
</evidence>
<reference evidence="1 2" key="1">
    <citation type="journal article" date="2018" name="Evol. Lett.">
        <title>Horizontal gene cluster transfer increased hallucinogenic mushroom diversity.</title>
        <authorList>
            <person name="Reynolds H.T."/>
            <person name="Vijayakumar V."/>
            <person name="Gluck-Thaler E."/>
            <person name="Korotkin H.B."/>
            <person name="Matheny P.B."/>
            <person name="Slot J.C."/>
        </authorList>
    </citation>
    <scope>NUCLEOTIDE SEQUENCE [LARGE SCALE GENOMIC DNA]</scope>
    <source>
        <strain evidence="1 2">SRW20</strain>
    </source>
</reference>
<keyword evidence="2" id="KW-1185">Reference proteome</keyword>
<dbReference type="EMBL" id="NHYE01005546">
    <property type="protein sequence ID" value="PPQ70309.1"/>
    <property type="molecule type" value="Genomic_DNA"/>
</dbReference>
<dbReference type="InParanoid" id="A0A409VVN6"/>
<gene>
    <name evidence="1" type="ORF">CVT26_014595</name>
</gene>
<dbReference type="AlphaFoldDB" id="A0A409VVN6"/>
<dbReference type="Proteomes" id="UP000284706">
    <property type="component" value="Unassembled WGS sequence"/>
</dbReference>
<evidence type="ECO:0000313" key="2">
    <source>
        <dbReference type="Proteomes" id="UP000284706"/>
    </source>
</evidence>
<accession>A0A409VVN6</accession>
<sequence length="85" mass="9427">MHFGNLLETVAAAKSSEMLTEVDLSAPDGSSLLFLALDKVFPGTTLDPDYLLKFKVRSCFEHWFRMWFSIAAAGLRFAQVADPSV</sequence>
<organism evidence="1 2">
    <name type="scientific">Gymnopilus dilepis</name>
    <dbReference type="NCBI Taxonomy" id="231916"/>
    <lineage>
        <taxon>Eukaryota</taxon>
        <taxon>Fungi</taxon>
        <taxon>Dikarya</taxon>
        <taxon>Basidiomycota</taxon>
        <taxon>Agaricomycotina</taxon>
        <taxon>Agaricomycetes</taxon>
        <taxon>Agaricomycetidae</taxon>
        <taxon>Agaricales</taxon>
        <taxon>Agaricineae</taxon>
        <taxon>Hymenogastraceae</taxon>
        <taxon>Gymnopilus</taxon>
    </lineage>
</organism>
<name>A0A409VVN6_9AGAR</name>
<comment type="caution">
    <text evidence="1">The sequence shown here is derived from an EMBL/GenBank/DDBJ whole genome shotgun (WGS) entry which is preliminary data.</text>
</comment>
<protein>
    <submittedName>
        <fullName evidence="1">Uncharacterized protein</fullName>
    </submittedName>
</protein>